<evidence type="ECO:0000256" key="2">
    <source>
        <dbReference type="ARBA" id="ARBA00022803"/>
    </source>
</evidence>
<organism evidence="5 6">
    <name type="scientific">Kordiimonas sediminis</name>
    <dbReference type="NCBI Taxonomy" id="1735581"/>
    <lineage>
        <taxon>Bacteria</taxon>
        <taxon>Pseudomonadati</taxon>
        <taxon>Pseudomonadota</taxon>
        <taxon>Alphaproteobacteria</taxon>
        <taxon>Kordiimonadales</taxon>
        <taxon>Kordiimonadaceae</taxon>
        <taxon>Kordiimonas</taxon>
    </lineage>
</organism>
<dbReference type="SMART" id="SM00028">
    <property type="entry name" value="TPR"/>
    <property type="match status" value="3"/>
</dbReference>
<feature type="chain" id="PRO_5037851939" description="Tetratricopeptide repeat protein" evidence="4">
    <location>
        <begin position="23"/>
        <end position="157"/>
    </location>
</feature>
<evidence type="ECO:0000313" key="5">
    <source>
        <dbReference type="EMBL" id="GHF13114.1"/>
    </source>
</evidence>
<dbReference type="EMBL" id="BNCI01000001">
    <property type="protein sequence ID" value="GHF13114.1"/>
    <property type="molecule type" value="Genomic_DNA"/>
</dbReference>
<keyword evidence="6" id="KW-1185">Reference proteome</keyword>
<reference evidence="5" key="1">
    <citation type="journal article" date="2014" name="Int. J. Syst. Evol. Microbiol.">
        <title>Complete genome sequence of Corynebacterium casei LMG S-19264T (=DSM 44701T), isolated from a smear-ripened cheese.</title>
        <authorList>
            <consortium name="US DOE Joint Genome Institute (JGI-PGF)"/>
            <person name="Walter F."/>
            <person name="Albersmeier A."/>
            <person name="Kalinowski J."/>
            <person name="Ruckert C."/>
        </authorList>
    </citation>
    <scope>NUCLEOTIDE SEQUENCE</scope>
    <source>
        <strain evidence="5">KCTC 42590</strain>
    </source>
</reference>
<dbReference type="GO" id="GO:0051879">
    <property type="term" value="F:Hsp90 protein binding"/>
    <property type="evidence" value="ECO:0007669"/>
    <property type="project" value="TreeGrafter"/>
</dbReference>
<feature type="signal peptide" evidence="4">
    <location>
        <begin position="1"/>
        <end position="22"/>
    </location>
</feature>
<dbReference type="AlphaFoldDB" id="A0A919E4T6"/>
<keyword evidence="1" id="KW-0677">Repeat</keyword>
<accession>A0A919E4T6</accession>
<proteinExistence type="predicted"/>
<protein>
    <recommendedName>
        <fullName evidence="7">Tetratricopeptide repeat protein</fullName>
    </recommendedName>
</protein>
<evidence type="ECO:0008006" key="7">
    <source>
        <dbReference type="Google" id="ProtNLM"/>
    </source>
</evidence>
<dbReference type="PROSITE" id="PS50005">
    <property type="entry name" value="TPR"/>
    <property type="match status" value="2"/>
</dbReference>
<dbReference type="SUPFAM" id="SSF48452">
    <property type="entry name" value="TPR-like"/>
    <property type="match status" value="1"/>
</dbReference>
<dbReference type="PROSITE" id="PS50293">
    <property type="entry name" value="TPR_REGION"/>
    <property type="match status" value="1"/>
</dbReference>
<dbReference type="InterPro" id="IPR019734">
    <property type="entry name" value="TPR_rpt"/>
</dbReference>
<feature type="repeat" description="TPR" evidence="3">
    <location>
        <begin position="68"/>
        <end position="101"/>
    </location>
</feature>
<reference evidence="5" key="2">
    <citation type="submission" date="2020-09" db="EMBL/GenBank/DDBJ databases">
        <authorList>
            <person name="Sun Q."/>
            <person name="Kim S."/>
        </authorList>
    </citation>
    <scope>NUCLEOTIDE SEQUENCE</scope>
    <source>
        <strain evidence="5">KCTC 42590</strain>
    </source>
</reference>
<evidence type="ECO:0000256" key="4">
    <source>
        <dbReference type="SAM" id="SignalP"/>
    </source>
</evidence>
<evidence type="ECO:0000256" key="1">
    <source>
        <dbReference type="ARBA" id="ARBA00022737"/>
    </source>
</evidence>
<dbReference type="PANTHER" id="PTHR22904:SF523">
    <property type="entry name" value="STRESS-INDUCED-PHOSPHOPROTEIN 1"/>
    <property type="match status" value="1"/>
</dbReference>
<dbReference type="Gene3D" id="1.25.40.10">
    <property type="entry name" value="Tetratricopeptide repeat domain"/>
    <property type="match status" value="1"/>
</dbReference>
<evidence type="ECO:0000313" key="6">
    <source>
        <dbReference type="Proteomes" id="UP000630923"/>
    </source>
</evidence>
<dbReference type="RefSeq" id="WP_191249870.1">
    <property type="nucleotide sequence ID" value="NZ_BNCI01000001.1"/>
</dbReference>
<gene>
    <name evidence="5" type="ORF">GCM10017044_03870</name>
</gene>
<feature type="repeat" description="TPR" evidence="3">
    <location>
        <begin position="102"/>
        <end position="135"/>
    </location>
</feature>
<comment type="caution">
    <text evidence="5">The sequence shown here is derived from an EMBL/GenBank/DDBJ whole genome shotgun (WGS) entry which is preliminary data.</text>
</comment>
<evidence type="ECO:0000256" key="3">
    <source>
        <dbReference type="PROSITE-ProRule" id="PRU00339"/>
    </source>
</evidence>
<dbReference type="Pfam" id="PF13371">
    <property type="entry name" value="TPR_9"/>
    <property type="match status" value="1"/>
</dbReference>
<keyword evidence="4" id="KW-0732">Signal</keyword>
<dbReference type="PANTHER" id="PTHR22904">
    <property type="entry name" value="TPR REPEAT CONTAINING PROTEIN"/>
    <property type="match status" value="1"/>
</dbReference>
<dbReference type="Proteomes" id="UP000630923">
    <property type="component" value="Unassembled WGS sequence"/>
</dbReference>
<sequence>MRAKSILYGFVSLAMTATPAYAYTYDIVLQPSELINKGNYLVQIGESEQARDLYYRALKSSLSFNQEARVYNSLCATYIMDEDWDDALENCNRAIKMVPNNWRFYNNRGNIYLEIGDVERAMEEYKRGLKLAPQSQTIQYNIALAKTRAETKGYDGA</sequence>
<name>A0A919E4T6_9PROT</name>
<dbReference type="InterPro" id="IPR011990">
    <property type="entry name" value="TPR-like_helical_dom_sf"/>
</dbReference>
<keyword evidence="2 3" id="KW-0802">TPR repeat</keyword>